<dbReference type="Pfam" id="PF02333">
    <property type="entry name" value="Phytase"/>
    <property type="match status" value="1"/>
</dbReference>
<dbReference type="EMBL" id="JADWYR010000001">
    <property type="protein sequence ID" value="MBG9376834.1"/>
    <property type="molecule type" value="Genomic_DNA"/>
</dbReference>
<protein>
    <submittedName>
        <fullName evidence="2">Phytase</fullName>
    </submittedName>
</protein>
<proteinExistence type="predicted"/>
<evidence type="ECO:0000313" key="2">
    <source>
        <dbReference type="EMBL" id="MBG9376834.1"/>
    </source>
</evidence>
<gene>
    <name evidence="2" type="ORF">I5907_11345</name>
</gene>
<dbReference type="RefSeq" id="WP_196990828.1">
    <property type="nucleotide sequence ID" value="NZ_JADWYR010000001.1"/>
</dbReference>
<evidence type="ECO:0000313" key="3">
    <source>
        <dbReference type="Proteomes" id="UP000628448"/>
    </source>
</evidence>
<name>A0A931E7Z2_9BACT</name>
<accession>A0A931E7Z2</accession>
<dbReference type="PROSITE" id="PS51662">
    <property type="entry name" value="BP_PHYTASE"/>
    <property type="match status" value="1"/>
</dbReference>
<dbReference type="InterPro" id="IPR011042">
    <property type="entry name" value="6-blade_b-propeller_TolB-like"/>
</dbReference>
<organism evidence="2 3">
    <name type="scientific">Panacibacter microcysteis</name>
    <dbReference type="NCBI Taxonomy" id="2793269"/>
    <lineage>
        <taxon>Bacteria</taxon>
        <taxon>Pseudomonadati</taxon>
        <taxon>Bacteroidota</taxon>
        <taxon>Chitinophagia</taxon>
        <taxon>Chitinophagales</taxon>
        <taxon>Chitinophagaceae</taxon>
        <taxon>Panacibacter</taxon>
    </lineage>
</organism>
<sequence length="351" mass="38548">MKRTFECILFVYFLCCACTNIKKQTAGVNEQVLKPAVVTDTVIEDSDDPAIWINKQDVSKSFILGTDKSNDNGGVYVFDLAGKINESLTVKGLKRINNVDVAYGLQLGGSKTDIAVATERGTNRIRVFSLPGMKLVDGGGIEVFKDEQERGPMGIALYTRPADGSIYAIVSRKSGPLQGYLQQYLLHDDGTGKVTGDLVRSFGTYSGKKEIESVAVDNELGFVYYSDEQTGIRKYFADPAKGNDEIAMFGSGQFKEDNEGISIYQLTDTTGYILVSDQSANRFNIYPREGNRHQLLASVAVSTNQSDGSDVTYVSLPGFEGGMFVAMSTDKTFQYYRWTDIALKAGLKVRK</sequence>
<evidence type="ECO:0000259" key="1">
    <source>
        <dbReference type="PROSITE" id="PS51662"/>
    </source>
</evidence>
<dbReference type="Proteomes" id="UP000628448">
    <property type="component" value="Unassembled WGS sequence"/>
</dbReference>
<feature type="domain" description="BPP" evidence="1">
    <location>
        <begin position="18"/>
        <end position="347"/>
    </location>
</feature>
<dbReference type="AlphaFoldDB" id="A0A931E7Z2"/>
<dbReference type="InterPro" id="IPR003431">
    <property type="entry name" value="B-propeller_Phytase"/>
</dbReference>
<comment type="caution">
    <text evidence="2">The sequence shown here is derived from an EMBL/GenBank/DDBJ whole genome shotgun (WGS) entry which is preliminary data.</text>
</comment>
<reference evidence="2" key="1">
    <citation type="submission" date="2020-11" db="EMBL/GenBank/DDBJ databases">
        <title>Bacterial whole genome sequence for Panacibacter sp. DH6.</title>
        <authorList>
            <person name="Le V."/>
            <person name="Ko S."/>
            <person name="Ahn C.-Y."/>
            <person name="Oh H.-M."/>
        </authorList>
    </citation>
    <scope>NUCLEOTIDE SEQUENCE</scope>
    <source>
        <strain evidence="2">DH6</strain>
    </source>
</reference>
<dbReference type="Gene3D" id="2.120.10.30">
    <property type="entry name" value="TolB, C-terminal domain"/>
    <property type="match status" value="1"/>
</dbReference>
<dbReference type="GO" id="GO:0016158">
    <property type="term" value="F:inositol hexakisphosphate 3-phosphatase activity"/>
    <property type="evidence" value="ECO:0007669"/>
    <property type="project" value="InterPro"/>
</dbReference>
<dbReference type="SUPFAM" id="SSF50956">
    <property type="entry name" value="Thermostable phytase (3-phytase)"/>
    <property type="match status" value="1"/>
</dbReference>
<keyword evidence="3" id="KW-1185">Reference proteome</keyword>